<feature type="region of interest" description="Disordered" evidence="1">
    <location>
        <begin position="80"/>
        <end position="103"/>
    </location>
</feature>
<sequence>MAIMIRDLGTVPSKLSPYCRTKRTNEKAKYLEDCLLRERRESAMQAQRISELKLGQEEEVLSTSRVCEADELMSIVPAGSSNACSGSVGIGSSQSEDSLNHKI</sequence>
<evidence type="ECO:0000313" key="3">
    <source>
        <dbReference type="Proteomes" id="UP000237105"/>
    </source>
</evidence>
<dbReference type="OrthoDB" id="10291250at2759"/>
<dbReference type="Proteomes" id="UP000237105">
    <property type="component" value="Unassembled WGS sequence"/>
</dbReference>
<reference evidence="3" key="1">
    <citation type="submission" date="2016-06" db="EMBL/GenBank/DDBJ databases">
        <title>Parallel loss of symbiosis genes in relatives of nitrogen-fixing non-legume Parasponia.</title>
        <authorList>
            <person name="Van Velzen R."/>
            <person name="Holmer R."/>
            <person name="Bu F."/>
            <person name="Rutten L."/>
            <person name="Van Zeijl A."/>
            <person name="Liu W."/>
            <person name="Santuari L."/>
            <person name="Cao Q."/>
            <person name="Sharma T."/>
            <person name="Shen D."/>
            <person name="Roswanjaya Y."/>
            <person name="Wardhani T."/>
            <person name="Kalhor M.S."/>
            <person name="Jansen J."/>
            <person name="Van den Hoogen J."/>
            <person name="Gungor B."/>
            <person name="Hartog M."/>
            <person name="Hontelez J."/>
            <person name="Verver J."/>
            <person name="Yang W.-C."/>
            <person name="Schijlen E."/>
            <person name="Repin R."/>
            <person name="Schilthuizen M."/>
            <person name="Schranz E."/>
            <person name="Heidstra R."/>
            <person name="Miyata K."/>
            <person name="Fedorova E."/>
            <person name="Kohlen W."/>
            <person name="Bisseling T."/>
            <person name="Smit S."/>
            <person name="Geurts R."/>
        </authorList>
    </citation>
    <scope>NUCLEOTIDE SEQUENCE [LARGE SCALE GENOMIC DNA]</scope>
    <source>
        <strain evidence="3">cv. WU1-14</strain>
    </source>
</reference>
<organism evidence="2 3">
    <name type="scientific">Parasponia andersonii</name>
    <name type="common">Sponia andersonii</name>
    <dbReference type="NCBI Taxonomy" id="3476"/>
    <lineage>
        <taxon>Eukaryota</taxon>
        <taxon>Viridiplantae</taxon>
        <taxon>Streptophyta</taxon>
        <taxon>Embryophyta</taxon>
        <taxon>Tracheophyta</taxon>
        <taxon>Spermatophyta</taxon>
        <taxon>Magnoliopsida</taxon>
        <taxon>eudicotyledons</taxon>
        <taxon>Gunneridae</taxon>
        <taxon>Pentapetalae</taxon>
        <taxon>rosids</taxon>
        <taxon>fabids</taxon>
        <taxon>Rosales</taxon>
        <taxon>Cannabaceae</taxon>
        <taxon>Parasponia</taxon>
    </lineage>
</organism>
<dbReference type="AlphaFoldDB" id="A0A2P5D4C2"/>
<evidence type="ECO:0000256" key="1">
    <source>
        <dbReference type="SAM" id="MobiDB-lite"/>
    </source>
</evidence>
<feature type="compositionally biased region" description="Polar residues" evidence="1">
    <location>
        <begin position="80"/>
        <end position="97"/>
    </location>
</feature>
<proteinExistence type="predicted"/>
<gene>
    <name evidence="2" type="ORF">PanWU01x14_097130</name>
</gene>
<protein>
    <submittedName>
        <fullName evidence="2">Uncharacterized protein</fullName>
    </submittedName>
</protein>
<accession>A0A2P5D4C2</accession>
<keyword evidence="3" id="KW-1185">Reference proteome</keyword>
<comment type="caution">
    <text evidence="2">The sequence shown here is derived from an EMBL/GenBank/DDBJ whole genome shotgun (WGS) entry which is preliminary data.</text>
</comment>
<name>A0A2P5D4C2_PARAD</name>
<evidence type="ECO:0000313" key="2">
    <source>
        <dbReference type="EMBL" id="PON68153.1"/>
    </source>
</evidence>
<dbReference type="EMBL" id="JXTB01000065">
    <property type="protein sequence ID" value="PON68153.1"/>
    <property type="molecule type" value="Genomic_DNA"/>
</dbReference>